<proteinExistence type="predicted"/>
<evidence type="ECO:0000313" key="2">
    <source>
        <dbReference type="Proteomes" id="UP000317369"/>
    </source>
</evidence>
<dbReference type="KEGG" id="pcor:KS4_30110"/>
<organism evidence="1 2">
    <name type="scientific">Poriferisphaera corsica</name>
    <dbReference type="NCBI Taxonomy" id="2528020"/>
    <lineage>
        <taxon>Bacteria</taxon>
        <taxon>Pseudomonadati</taxon>
        <taxon>Planctomycetota</taxon>
        <taxon>Phycisphaerae</taxon>
        <taxon>Phycisphaerales</taxon>
        <taxon>Phycisphaeraceae</taxon>
        <taxon>Poriferisphaera</taxon>
    </lineage>
</organism>
<protein>
    <submittedName>
        <fullName evidence="1">Uncharacterized protein</fullName>
    </submittedName>
</protein>
<gene>
    <name evidence="1" type="ORF">KS4_30110</name>
</gene>
<keyword evidence="2" id="KW-1185">Reference proteome</keyword>
<dbReference type="AlphaFoldDB" id="A0A517YXI2"/>
<dbReference type="EMBL" id="CP036425">
    <property type="protein sequence ID" value="QDU34934.1"/>
    <property type="molecule type" value="Genomic_DNA"/>
</dbReference>
<accession>A0A517YXI2</accession>
<evidence type="ECO:0000313" key="1">
    <source>
        <dbReference type="EMBL" id="QDU34934.1"/>
    </source>
</evidence>
<reference evidence="1 2" key="1">
    <citation type="submission" date="2019-02" db="EMBL/GenBank/DDBJ databases">
        <title>Deep-cultivation of Planctomycetes and their phenomic and genomic characterization uncovers novel biology.</title>
        <authorList>
            <person name="Wiegand S."/>
            <person name="Jogler M."/>
            <person name="Boedeker C."/>
            <person name="Pinto D."/>
            <person name="Vollmers J."/>
            <person name="Rivas-Marin E."/>
            <person name="Kohn T."/>
            <person name="Peeters S.H."/>
            <person name="Heuer A."/>
            <person name="Rast P."/>
            <person name="Oberbeckmann S."/>
            <person name="Bunk B."/>
            <person name="Jeske O."/>
            <person name="Meyerdierks A."/>
            <person name="Storesund J.E."/>
            <person name="Kallscheuer N."/>
            <person name="Luecker S."/>
            <person name="Lage O.M."/>
            <person name="Pohl T."/>
            <person name="Merkel B.J."/>
            <person name="Hornburger P."/>
            <person name="Mueller R.-W."/>
            <person name="Bruemmer F."/>
            <person name="Labrenz M."/>
            <person name="Spormann A.M."/>
            <person name="Op den Camp H."/>
            <person name="Overmann J."/>
            <person name="Amann R."/>
            <person name="Jetten M.S.M."/>
            <person name="Mascher T."/>
            <person name="Medema M.H."/>
            <person name="Devos D.P."/>
            <person name="Kaster A.-K."/>
            <person name="Ovreas L."/>
            <person name="Rohde M."/>
            <person name="Galperin M.Y."/>
            <person name="Jogler C."/>
        </authorList>
    </citation>
    <scope>NUCLEOTIDE SEQUENCE [LARGE SCALE GENOMIC DNA]</scope>
    <source>
        <strain evidence="1 2">KS4</strain>
    </source>
</reference>
<sequence>MITGCTWKCMKRDTLKSVTFSARQNVCVTCENAAWKVREHRYHRGWITEIVKERCEGVSKSCELPFVFKVS</sequence>
<dbReference type="Proteomes" id="UP000317369">
    <property type="component" value="Chromosome"/>
</dbReference>
<name>A0A517YXI2_9BACT</name>